<dbReference type="SUPFAM" id="SSF53187">
    <property type="entry name" value="Zn-dependent exopeptidases"/>
    <property type="match status" value="1"/>
</dbReference>
<evidence type="ECO:0000259" key="2">
    <source>
        <dbReference type="Pfam" id="PF00246"/>
    </source>
</evidence>
<dbReference type="GO" id="GO:0006508">
    <property type="term" value="P:proteolysis"/>
    <property type="evidence" value="ECO:0007669"/>
    <property type="project" value="InterPro"/>
</dbReference>
<feature type="domain" description="Peptidase M14" evidence="2">
    <location>
        <begin position="75"/>
        <end position="257"/>
    </location>
</feature>
<keyword evidence="4" id="KW-1185">Reference proteome</keyword>
<evidence type="ECO:0000256" key="1">
    <source>
        <dbReference type="SAM" id="MobiDB-lite"/>
    </source>
</evidence>
<dbReference type="InterPro" id="IPR000834">
    <property type="entry name" value="Peptidase_M14"/>
</dbReference>
<sequence>MWHKLACNTMTIERRKFLGALGGLAGASVFSSQASGHENKGKSDGQTGGPDALDGDSEYNPDFLRNDDLLDNNELKELLQSIKNVSVTKIGESNQGRPLWEASIGSGSTDVMVIAQQHGDEFIMAEGTIAALHYLACADTAAVRKVRNKLTVHLIPRVNPDGFVARQRYNVDTDAPAAAGADIFGADIGIFAADTPFVGWDINRYHWPDWEDSDLYQSYPEKFPENPVPEAVAVDSRVEDLDSEWIIDFHRQGEYIVDEDLKFVDRQQYLDGELGEEETYPPDPNDPGAGNIVTSSLFWPINEDVPEDARNLSKQLVYTMYDEITTESDTDVLTVGDEHDPDSTWYPGGTYAGIARNGFGLRGMGSVLFEVSAGTLGNRLYRVQHVAEAFLAAVKATADGSLTDVDPSKVEKIPGRGSSVTVEGEADI</sequence>
<dbReference type="Gene3D" id="3.40.630.10">
    <property type="entry name" value="Zn peptidases"/>
    <property type="match status" value="1"/>
</dbReference>
<keyword evidence="3" id="KW-0645">Protease</keyword>
<dbReference type="AlphaFoldDB" id="A0A1H8V4P1"/>
<keyword evidence="3" id="KW-0378">Hydrolase</keyword>
<proteinExistence type="predicted"/>
<name>A0A1H8V4P1_9EURY</name>
<organism evidence="3 4">
    <name type="scientific">Halogranum amylolyticum</name>
    <dbReference type="NCBI Taxonomy" id="660520"/>
    <lineage>
        <taxon>Archaea</taxon>
        <taxon>Methanobacteriati</taxon>
        <taxon>Methanobacteriota</taxon>
        <taxon>Stenosarchaea group</taxon>
        <taxon>Halobacteria</taxon>
        <taxon>Halobacteriales</taxon>
        <taxon>Haloferacaceae</taxon>
    </lineage>
</organism>
<keyword evidence="3" id="KW-0121">Carboxypeptidase</keyword>
<accession>A0A1H8V4P1</accession>
<reference evidence="4" key="1">
    <citation type="submission" date="2016-10" db="EMBL/GenBank/DDBJ databases">
        <authorList>
            <person name="Varghese N."/>
            <person name="Submissions S."/>
        </authorList>
    </citation>
    <scope>NUCLEOTIDE SEQUENCE [LARGE SCALE GENOMIC DNA]</scope>
    <source>
        <strain evidence="4">CGMCC 1.10121</strain>
    </source>
</reference>
<dbReference type="Proteomes" id="UP000199126">
    <property type="component" value="Unassembled WGS sequence"/>
</dbReference>
<feature type="region of interest" description="Disordered" evidence="1">
    <location>
        <begin position="33"/>
        <end position="58"/>
    </location>
</feature>
<gene>
    <name evidence="3" type="ORF">SAMN04487948_11442</name>
</gene>
<dbReference type="EMBL" id="FODV01000014">
    <property type="protein sequence ID" value="SEP10399.1"/>
    <property type="molecule type" value="Genomic_DNA"/>
</dbReference>
<dbReference type="Pfam" id="PF00246">
    <property type="entry name" value="Peptidase_M14"/>
    <property type="match status" value="1"/>
</dbReference>
<evidence type="ECO:0000313" key="3">
    <source>
        <dbReference type="EMBL" id="SEP10399.1"/>
    </source>
</evidence>
<dbReference type="GO" id="GO:0008270">
    <property type="term" value="F:zinc ion binding"/>
    <property type="evidence" value="ECO:0007669"/>
    <property type="project" value="InterPro"/>
</dbReference>
<evidence type="ECO:0000313" key="4">
    <source>
        <dbReference type="Proteomes" id="UP000199126"/>
    </source>
</evidence>
<dbReference type="GO" id="GO:0004181">
    <property type="term" value="F:metallocarboxypeptidase activity"/>
    <property type="evidence" value="ECO:0007669"/>
    <property type="project" value="InterPro"/>
</dbReference>
<protein>
    <submittedName>
        <fullName evidence="3">Zinc carboxypeptidase</fullName>
    </submittedName>
</protein>